<sequence length="63" mass="6921">MLVLSDVLISFIPKLLEKLGFDVVEGGVSAKAGLVNIPPIMERAVVIVQDGKKRLVLFVYRII</sequence>
<accession>A4NYJ2</accession>
<name>A4NYJ2_HAEIF</name>
<dbReference type="BioCyc" id="HINF375063:G119K-1238-MONOMER"/>
<gene>
    <name evidence="1" type="ORF">CGSHiR3021_04687</name>
</gene>
<protein>
    <submittedName>
        <fullName evidence="1">Uncharacterized protein</fullName>
    </submittedName>
</protein>
<reference evidence="1 2" key="1">
    <citation type="journal article" date="2007" name="Genome Biol.">
        <title>Characterization and modeling of the Haemophilus influenzae core and supragenomes based on the complete genomic sequences of Rd and 12 clinical nontypeable strains.</title>
        <authorList>
            <person name="Hogg J.S."/>
            <person name="Hu F.Z."/>
            <person name="Janto B."/>
            <person name="Boissy R."/>
            <person name="Hayes J."/>
            <person name="Keefe R."/>
            <person name="Post J.C."/>
            <person name="Ehrlich G.D."/>
        </authorList>
    </citation>
    <scope>NUCLEOTIDE SEQUENCE [LARGE SCALE GENOMIC DNA]</scope>
    <source>
        <strain evidence="1 2">22.4-21</strain>
    </source>
</reference>
<evidence type="ECO:0000313" key="2">
    <source>
        <dbReference type="Proteomes" id="UP000005596"/>
    </source>
</evidence>
<dbReference type="EMBL" id="AAZJ01000006">
    <property type="protein sequence ID" value="EDK13772.1"/>
    <property type="molecule type" value="Genomic_DNA"/>
</dbReference>
<proteinExistence type="predicted"/>
<dbReference type="Proteomes" id="UP000005596">
    <property type="component" value="Unassembled WGS sequence"/>
</dbReference>
<dbReference type="AlphaFoldDB" id="A4NYJ2"/>
<evidence type="ECO:0000313" key="1">
    <source>
        <dbReference type="EMBL" id="EDK13772.1"/>
    </source>
</evidence>
<organism evidence="1 2">
    <name type="scientific">Haemophilus influenzae 22.4-21</name>
    <dbReference type="NCBI Taxonomy" id="375063"/>
    <lineage>
        <taxon>Bacteria</taxon>
        <taxon>Pseudomonadati</taxon>
        <taxon>Pseudomonadota</taxon>
        <taxon>Gammaproteobacteria</taxon>
        <taxon>Pasteurellales</taxon>
        <taxon>Pasteurellaceae</taxon>
        <taxon>Haemophilus</taxon>
    </lineage>
</organism>